<gene>
    <name evidence="1" type="ORF">JTE90_023382</name>
</gene>
<comment type="caution">
    <text evidence="1">The sequence shown here is derived from an EMBL/GenBank/DDBJ whole genome shotgun (WGS) entry which is preliminary data.</text>
</comment>
<protein>
    <submittedName>
        <fullName evidence="1">Uncharacterized protein</fullName>
    </submittedName>
</protein>
<reference evidence="1 2" key="1">
    <citation type="journal article" date="2022" name="Nat. Ecol. Evol.">
        <title>A masculinizing supergene underlies an exaggerated male reproductive morph in a spider.</title>
        <authorList>
            <person name="Hendrickx F."/>
            <person name="De Corte Z."/>
            <person name="Sonet G."/>
            <person name="Van Belleghem S.M."/>
            <person name="Kostlbacher S."/>
            <person name="Vangestel C."/>
        </authorList>
    </citation>
    <scope>NUCLEOTIDE SEQUENCE [LARGE SCALE GENOMIC DNA]</scope>
    <source>
        <strain evidence="1">W744_W776</strain>
    </source>
</reference>
<dbReference type="Proteomes" id="UP000827092">
    <property type="component" value="Unassembled WGS sequence"/>
</dbReference>
<sequence>MSSMKKLLKYIYKEGRIDPICVIAPEDPILVDILIKRLKKGGWQSPYEIASTPLTALAAIRHYLNVLPNCLWHKVKGHEWRNFNTSLVIIPDTEKWNGSLPFIPRDKVQRIFQNMKPHVRHFSVRLLKVLYKLTSSCDTDQQASAAFRLAEYFVPVLVKQNWFWWSLYTDLSLSSIENCVAYLIKRALFMIARPGLFEPLQPAERTFTAPSDSERFEVARFILGAAGDIRPHHVQCRERQ</sequence>
<keyword evidence="2" id="KW-1185">Reference proteome</keyword>
<name>A0AAV6V223_9ARAC</name>
<evidence type="ECO:0000313" key="1">
    <source>
        <dbReference type="EMBL" id="KAG8189879.1"/>
    </source>
</evidence>
<evidence type="ECO:0000313" key="2">
    <source>
        <dbReference type="Proteomes" id="UP000827092"/>
    </source>
</evidence>
<dbReference type="AlphaFoldDB" id="A0AAV6V223"/>
<dbReference type="EMBL" id="JAFNEN010000201">
    <property type="protein sequence ID" value="KAG8189879.1"/>
    <property type="molecule type" value="Genomic_DNA"/>
</dbReference>
<proteinExistence type="predicted"/>
<accession>A0AAV6V223</accession>
<organism evidence="1 2">
    <name type="scientific">Oedothorax gibbosus</name>
    <dbReference type="NCBI Taxonomy" id="931172"/>
    <lineage>
        <taxon>Eukaryota</taxon>
        <taxon>Metazoa</taxon>
        <taxon>Ecdysozoa</taxon>
        <taxon>Arthropoda</taxon>
        <taxon>Chelicerata</taxon>
        <taxon>Arachnida</taxon>
        <taxon>Araneae</taxon>
        <taxon>Araneomorphae</taxon>
        <taxon>Entelegynae</taxon>
        <taxon>Araneoidea</taxon>
        <taxon>Linyphiidae</taxon>
        <taxon>Erigoninae</taxon>
        <taxon>Oedothorax</taxon>
    </lineage>
</organism>